<feature type="region of interest" description="Disordered" evidence="1">
    <location>
        <begin position="110"/>
        <end position="145"/>
    </location>
</feature>
<dbReference type="EMBL" id="WFLM01000004">
    <property type="protein sequence ID" value="KAB8037742.1"/>
    <property type="molecule type" value="Genomic_DNA"/>
</dbReference>
<evidence type="ECO:0008006" key="4">
    <source>
        <dbReference type="Google" id="ProtNLM"/>
    </source>
</evidence>
<dbReference type="AlphaFoldDB" id="A0A6N6VQW9"/>
<evidence type="ECO:0000256" key="1">
    <source>
        <dbReference type="SAM" id="MobiDB-lite"/>
    </source>
</evidence>
<dbReference type="InterPro" id="IPR045362">
    <property type="entry name" value="CIS_spike_tip"/>
</dbReference>
<dbReference type="Pfam" id="PF19267">
    <property type="entry name" value="CIS_spike_tip"/>
    <property type="match status" value="1"/>
</dbReference>
<evidence type="ECO:0000313" key="3">
    <source>
        <dbReference type="Proteomes" id="UP000437748"/>
    </source>
</evidence>
<comment type="caution">
    <text evidence="2">The sequence shown here is derived from an EMBL/GenBank/DDBJ whole genome shotgun (WGS) entry which is preliminary data.</text>
</comment>
<keyword evidence="3" id="KW-1185">Reference proteome</keyword>
<dbReference type="Proteomes" id="UP000437748">
    <property type="component" value="Unassembled WGS sequence"/>
</dbReference>
<dbReference type="OrthoDB" id="5518630at2"/>
<evidence type="ECO:0000313" key="2">
    <source>
        <dbReference type="EMBL" id="KAB8037742.1"/>
    </source>
</evidence>
<reference evidence="2 3" key="1">
    <citation type="submission" date="2019-10" db="EMBL/GenBank/DDBJ databases">
        <title>New species of Slilvanegrellaceae.</title>
        <authorList>
            <person name="Pitt A."/>
            <person name="Hahn M.W."/>
        </authorList>
    </citation>
    <scope>NUCLEOTIDE SEQUENCE [LARGE SCALE GENOMIC DNA]</scope>
    <source>
        <strain evidence="2 3">SP-Ram-0.45-NSY-1</strain>
    </source>
</reference>
<gene>
    <name evidence="2" type="ORF">GCL60_11250</name>
</gene>
<name>A0A6N6VQW9_9BACT</name>
<accession>A0A6N6VQW9</accession>
<organism evidence="2 3">
    <name type="scientific">Silvanigrella paludirubra</name>
    <dbReference type="NCBI Taxonomy" id="2499159"/>
    <lineage>
        <taxon>Bacteria</taxon>
        <taxon>Pseudomonadati</taxon>
        <taxon>Bdellovibrionota</taxon>
        <taxon>Oligoflexia</taxon>
        <taxon>Silvanigrellales</taxon>
        <taxon>Silvanigrellaceae</taxon>
        <taxon>Silvanigrella</taxon>
    </lineage>
</organism>
<dbReference type="RefSeq" id="WP_153420819.1">
    <property type="nucleotide sequence ID" value="NZ_WFLM01000004.1"/>
</dbReference>
<protein>
    <recommendedName>
        <fullName evidence="4">DUF4150 domain-containing protein</fullName>
    </recommendedName>
</protein>
<proteinExistence type="predicted"/>
<sequence length="145" mass="15364">MGAKNFLLTADIAKGTTIQGGTLIPFAMGIINGSSNCSDTMRTVCVEGDEKNIIFAPCGYMTPAYPIPGMVLCKITKLHSSHISEIATDDGKKILYVGSGSFETEYQVIAPAQQPTPTGPIPDTKPKYTGTGSFTETGPHTCEEK</sequence>